<dbReference type="Proteomes" id="UP001056386">
    <property type="component" value="Chromosome 2"/>
</dbReference>
<evidence type="ECO:0000313" key="2">
    <source>
        <dbReference type="Proteomes" id="UP001056386"/>
    </source>
</evidence>
<keyword evidence="2" id="KW-1185">Reference proteome</keyword>
<sequence>MSKVVELFGKAVDAPGIEWQKTIAEQGCPFLAKRCYKIRKSNPEISIGSCTVLYGRPLEPIIICPTRLIERGQIFVDCLHLLTCHEPGNELHLVSEVSVPGGSIDYVLVSTKDGKIRDFVGIELLMSAQN</sequence>
<protein>
    <recommendedName>
        <fullName evidence="3">Restriction endonuclease type II NotI domain-containing protein</fullName>
    </recommendedName>
</protein>
<dbReference type="EMBL" id="CP099583">
    <property type="protein sequence ID" value="USS42233.1"/>
    <property type="molecule type" value="Genomic_DNA"/>
</dbReference>
<evidence type="ECO:0000313" key="1">
    <source>
        <dbReference type="EMBL" id="USS42233.1"/>
    </source>
</evidence>
<dbReference type="RefSeq" id="WP_252836467.1">
    <property type="nucleotide sequence ID" value="NZ_CP023204.1"/>
</dbReference>
<proteinExistence type="predicted"/>
<organism evidence="1 2">
    <name type="scientific">Burkholderia glumae</name>
    <name type="common">Pseudomonas glumae</name>
    <dbReference type="NCBI Taxonomy" id="337"/>
    <lineage>
        <taxon>Bacteria</taxon>
        <taxon>Pseudomonadati</taxon>
        <taxon>Pseudomonadota</taxon>
        <taxon>Betaproteobacteria</taxon>
        <taxon>Burkholderiales</taxon>
        <taxon>Burkholderiaceae</taxon>
        <taxon>Burkholderia</taxon>
    </lineage>
</organism>
<name>A0ABY5B5W3_BURGL</name>
<gene>
    <name evidence="1" type="ORF">NFI99_08340</name>
</gene>
<reference evidence="1" key="1">
    <citation type="submission" date="2022-06" db="EMBL/GenBank/DDBJ databases">
        <title>Draft genome sequence of Burkholderia glumae strain GR20004 isolated from rice panicle showing bacterial panicle blight.</title>
        <authorList>
            <person name="Choi S.Y."/>
            <person name="Lee Y.H."/>
        </authorList>
    </citation>
    <scope>NUCLEOTIDE SEQUENCE</scope>
    <source>
        <strain evidence="1">GR20004</strain>
    </source>
</reference>
<evidence type="ECO:0008006" key="3">
    <source>
        <dbReference type="Google" id="ProtNLM"/>
    </source>
</evidence>
<accession>A0ABY5B5W3</accession>